<organism evidence="5 6">
    <name type="scientific">Candidatus Acidulodesulfobacterium ferriphilum</name>
    <dbReference type="NCBI Taxonomy" id="2597223"/>
    <lineage>
        <taxon>Bacteria</taxon>
        <taxon>Deltaproteobacteria</taxon>
        <taxon>Candidatus Acidulodesulfobacterales</taxon>
        <taxon>Candidatus Acidulodesulfobacterium</taxon>
    </lineage>
</organism>
<keyword evidence="2" id="KW-0540">Nuclease</keyword>
<dbReference type="GO" id="GO:0016787">
    <property type="term" value="F:hydrolase activity"/>
    <property type="evidence" value="ECO:0007669"/>
    <property type="project" value="UniProtKB-KW"/>
</dbReference>
<reference evidence="5 6" key="1">
    <citation type="submission" date="2019-01" db="EMBL/GenBank/DDBJ databases">
        <title>Insights into ecological role of a new deltaproteobacterial order Candidatus Sinidesulfobacterales (Sva0485) by metagenomics and metatranscriptomics.</title>
        <authorList>
            <person name="Tan S."/>
            <person name="Liu J."/>
            <person name="Fang Y."/>
            <person name="Hedlund B.P."/>
            <person name="Lian Z.H."/>
            <person name="Huang L.Y."/>
            <person name="Li J.T."/>
            <person name="Huang L.N."/>
            <person name="Li W.J."/>
            <person name="Jiang H.C."/>
            <person name="Dong H.L."/>
            <person name="Shu W.S."/>
        </authorList>
    </citation>
    <scope>NUCLEOTIDE SEQUENCE [LARGE SCALE GENOMIC DNA]</scope>
    <source>
        <strain evidence="5">AP3</strain>
    </source>
</reference>
<comment type="caution">
    <text evidence="5">The sequence shown here is derived from an EMBL/GenBank/DDBJ whole genome shotgun (WGS) entry which is preliminary data.</text>
</comment>
<dbReference type="EMBL" id="SGBD01000001">
    <property type="protein sequence ID" value="RZD15360.1"/>
    <property type="molecule type" value="Genomic_DNA"/>
</dbReference>
<dbReference type="GO" id="GO:0110001">
    <property type="term" value="C:toxin-antitoxin complex"/>
    <property type="evidence" value="ECO:0007669"/>
    <property type="project" value="InterPro"/>
</dbReference>
<evidence type="ECO:0000313" key="5">
    <source>
        <dbReference type="EMBL" id="RZD15360.1"/>
    </source>
</evidence>
<dbReference type="InterPro" id="IPR052379">
    <property type="entry name" value="Type_VII_TA_RNase"/>
</dbReference>
<evidence type="ECO:0000313" key="6">
    <source>
        <dbReference type="Proteomes" id="UP000320813"/>
    </source>
</evidence>
<dbReference type="PANTHER" id="PTHR33397">
    <property type="entry name" value="UPF0331 PROTEIN YUTE"/>
    <property type="match status" value="1"/>
</dbReference>
<comment type="similarity">
    <text evidence="4">Belongs to the HepT RNase toxin family.</text>
</comment>
<dbReference type="PANTHER" id="PTHR33397:SF5">
    <property type="entry name" value="RNASE YUTE-RELATED"/>
    <property type="match status" value="1"/>
</dbReference>
<keyword evidence="3" id="KW-0378">Hydrolase</keyword>
<gene>
    <name evidence="5" type="ORF">EVJ47_03555</name>
</gene>
<name>A0A519BDL9_9DELT</name>
<dbReference type="AlphaFoldDB" id="A0A519BDL9"/>
<accession>A0A519BDL9</accession>
<dbReference type="InterPro" id="IPR008201">
    <property type="entry name" value="HepT-like"/>
</dbReference>
<evidence type="ECO:0000256" key="1">
    <source>
        <dbReference type="ARBA" id="ARBA00022649"/>
    </source>
</evidence>
<dbReference type="Gene3D" id="1.20.120.580">
    <property type="entry name" value="bsu32300-like"/>
    <property type="match status" value="1"/>
</dbReference>
<dbReference type="Proteomes" id="UP000320813">
    <property type="component" value="Unassembled WGS sequence"/>
</dbReference>
<dbReference type="SUPFAM" id="SSF81593">
    <property type="entry name" value="Nucleotidyltransferase substrate binding subunit/domain"/>
    <property type="match status" value="1"/>
</dbReference>
<proteinExistence type="inferred from homology"/>
<keyword evidence="1" id="KW-1277">Toxin-antitoxin system</keyword>
<protein>
    <submittedName>
        <fullName evidence="5">DUF86 domain-containing protein</fullName>
    </submittedName>
</protein>
<dbReference type="InterPro" id="IPR037038">
    <property type="entry name" value="HepT-like_sf"/>
</dbReference>
<evidence type="ECO:0000256" key="2">
    <source>
        <dbReference type="ARBA" id="ARBA00022722"/>
    </source>
</evidence>
<dbReference type="Pfam" id="PF01934">
    <property type="entry name" value="HepT-like"/>
    <property type="match status" value="1"/>
</dbReference>
<dbReference type="NCBIfam" id="NF047751">
    <property type="entry name" value="HepT_toxin"/>
    <property type="match status" value="1"/>
</dbReference>
<evidence type="ECO:0000256" key="3">
    <source>
        <dbReference type="ARBA" id="ARBA00022801"/>
    </source>
</evidence>
<dbReference type="GO" id="GO:0004540">
    <property type="term" value="F:RNA nuclease activity"/>
    <property type="evidence" value="ECO:0007669"/>
    <property type="project" value="InterPro"/>
</dbReference>
<evidence type="ECO:0000256" key="4">
    <source>
        <dbReference type="ARBA" id="ARBA00024207"/>
    </source>
</evidence>
<sequence length="151" mass="17735">MTNINISQGWTNMIDKVLIEKKLRKIKEFLNEIEPVKVDSFKEFKNNVMAKRFIERNIELCIEQMIDVCKHLVGGLDLKEPGSYGECFEIISSSGIISAKNFKIYESMAKFRNLIIHSYDDVDDSIVYEIFKNHLVDFINFIDEIRNYLNK</sequence>